<keyword evidence="5" id="KW-0723">Serine/threonine-protein kinase</keyword>
<dbReference type="CDD" id="cd14069">
    <property type="entry name" value="STKc_Chk1"/>
    <property type="match status" value="1"/>
</dbReference>
<dbReference type="FunFam" id="3.30.200.20:FF:000229">
    <property type="entry name" value="Serine/threonine-protein kinase Chk1"/>
    <property type="match status" value="1"/>
</dbReference>
<evidence type="ECO:0000256" key="9">
    <source>
        <dbReference type="ARBA" id="ARBA00022777"/>
    </source>
</evidence>
<dbReference type="Gene3D" id="3.30.310.80">
    <property type="entry name" value="Kinase associated domain 1, KA1"/>
    <property type="match status" value="1"/>
</dbReference>
<keyword evidence="11" id="KW-0539">Nucleus</keyword>
<comment type="subcellular location">
    <subcellularLocation>
        <location evidence="1">Nucleus</location>
    </subcellularLocation>
</comment>
<evidence type="ECO:0000256" key="17">
    <source>
        <dbReference type="PROSITE-ProRule" id="PRU10141"/>
    </source>
</evidence>
<dbReference type="Gene3D" id="3.30.200.20">
    <property type="entry name" value="Phosphorylase Kinase, domain 1"/>
    <property type="match status" value="1"/>
</dbReference>
<dbReference type="EC" id="2.7.11.1" evidence="3"/>
<dbReference type="GO" id="GO:0005634">
    <property type="term" value="C:nucleus"/>
    <property type="evidence" value="ECO:0007669"/>
    <property type="project" value="UniProtKB-SubCell"/>
</dbReference>
<dbReference type="InterPro" id="IPR000719">
    <property type="entry name" value="Prot_kinase_dom"/>
</dbReference>
<evidence type="ECO:0000256" key="1">
    <source>
        <dbReference type="ARBA" id="ARBA00004123"/>
    </source>
</evidence>
<dbReference type="EMBL" id="CAAE01014601">
    <property type="protein sequence ID" value="CAG00503.1"/>
    <property type="molecule type" value="Genomic_DNA"/>
</dbReference>
<comment type="catalytic activity">
    <reaction evidence="15">
        <text>L-threonyl-[protein] + ATP = O-phospho-L-threonyl-[protein] + ADP + H(+)</text>
        <dbReference type="Rhea" id="RHEA:46608"/>
        <dbReference type="Rhea" id="RHEA-COMP:11060"/>
        <dbReference type="Rhea" id="RHEA-COMP:11605"/>
        <dbReference type="ChEBI" id="CHEBI:15378"/>
        <dbReference type="ChEBI" id="CHEBI:30013"/>
        <dbReference type="ChEBI" id="CHEBI:30616"/>
        <dbReference type="ChEBI" id="CHEBI:61977"/>
        <dbReference type="ChEBI" id="CHEBI:456216"/>
        <dbReference type="EC" id="2.7.11.1"/>
    </reaction>
</comment>
<dbReference type="GO" id="GO:0004674">
    <property type="term" value="F:protein serine/threonine kinase activity"/>
    <property type="evidence" value="ECO:0007669"/>
    <property type="project" value="UniProtKB-KW"/>
</dbReference>
<comment type="catalytic activity">
    <reaction evidence="16">
        <text>L-seryl-[protein] + ATP = O-phospho-L-seryl-[protein] + ADP + H(+)</text>
        <dbReference type="Rhea" id="RHEA:17989"/>
        <dbReference type="Rhea" id="RHEA-COMP:9863"/>
        <dbReference type="Rhea" id="RHEA-COMP:11604"/>
        <dbReference type="ChEBI" id="CHEBI:15378"/>
        <dbReference type="ChEBI" id="CHEBI:29999"/>
        <dbReference type="ChEBI" id="CHEBI:30616"/>
        <dbReference type="ChEBI" id="CHEBI:83421"/>
        <dbReference type="ChEBI" id="CHEBI:456216"/>
        <dbReference type="EC" id="2.7.11.1"/>
    </reaction>
</comment>
<dbReference type="PANTHER" id="PTHR24346">
    <property type="entry name" value="MAP/MICROTUBULE AFFINITY-REGULATING KINASE"/>
    <property type="match status" value="1"/>
</dbReference>
<dbReference type="Pfam" id="PF00069">
    <property type="entry name" value="Pkinase"/>
    <property type="match status" value="1"/>
</dbReference>
<comment type="similarity">
    <text evidence="2">Belongs to the protein kinase superfamily. CAMK Ser/Thr protein kinase family. NIM1 subfamily.</text>
</comment>
<evidence type="ECO:0000256" key="2">
    <source>
        <dbReference type="ARBA" id="ARBA00010791"/>
    </source>
</evidence>
<evidence type="ECO:0000256" key="6">
    <source>
        <dbReference type="ARBA" id="ARBA00022679"/>
    </source>
</evidence>
<evidence type="ECO:0000259" key="18">
    <source>
        <dbReference type="PROSITE" id="PS50011"/>
    </source>
</evidence>
<dbReference type="PANTHER" id="PTHR24346:SF107">
    <property type="entry name" value="SERINE_THREONINE-PROTEIN KINASE CHK1"/>
    <property type="match status" value="1"/>
</dbReference>
<protein>
    <recommendedName>
        <fullName evidence="4">Serine/threonine-protein kinase Chk1</fullName>
        <ecNumber evidence="3">2.7.11.1</ecNumber>
    </recommendedName>
    <alternativeName>
        <fullName evidence="13">CHK1 checkpoint homolog</fullName>
    </alternativeName>
    <alternativeName>
        <fullName evidence="14">Checkpoint kinase-1</fullName>
    </alternativeName>
</protein>
<dbReference type="InterPro" id="IPR008271">
    <property type="entry name" value="Ser/Thr_kinase_AS"/>
</dbReference>
<accession>Q4SFS9</accession>
<feature type="domain" description="Protein kinase" evidence="18">
    <location>
        <begin position="9"/>
        <end position="271"/>
    </location>
</feature>
<keyword evidence="7 17" id="KW-0547">Nucleotide-binding</keyword>
<evidence type="ECO:0000256" key="14">
    <source>
        <dbReference type="ARBA" id="ARBA00032547"/>
    </source>
</evidence>
<comment type="caution">
    <text evidence="19">The sequence shown here is derived from an EMBL/GenBank/DDBJ whole genome shotgun (WGS) entry which is preliminary data.</text>
</comment>
<dbReference type="Gene3D" id="1.10.510.10">
    <property type="entry name" value="Transferase(Phosphotransferase) domain 1"/>
    <property type="match status" value="1"/>
</dbReference>
<dbReference type="FunFam" id="1.10.510.10:FF:000301">
    <property type="entry name" value="Serine/threonine-protein kinase Chk1"/>
    <property type="match status" value="1"/>
</dbReference>
<evidence type="ECO:0000256" key="10">
    <source>
        <dbReference type="ARBA" id="ARBA00022840"/>
    </source>
</evidence>
<reference evidence="19" key="1">
    <citation type="journal article" date="2004" name="Nature">
        <title>Genome duplication in the teleost fish Tetraodon nigroviridis reveals the early vertebrate proto-karyotype.</title>
        <authorList>
            <person name="Jaillon O."/>
            <person name="Aury J.-M."/>
            <person name="Brunet F."/>
            <person name="Petit J.-L."/>
            <person name="Stange-Thomann N."/>
            <person name="Mauceli E."/>
            <person name="Bouneau L."/>
            <person name="Fischer C."/>
            <person name="Ozouf-Costaz C."/>
            <person name="Bernot A."/>
            <person name="Nicaud S."/>
            <person name="Jaffe D."/>
            <person name="Fisher S."/>
            <person name="Lutfalla G."/>
            <person name="Dossat C."/>
            <person name="Segurens B."/>
            <person name="Dasilva C."/>
            <person name="Salanoubat M."/>
            <person name="Levy M."/>
            <person name="Boudet N."/>
            <person name="Castellano S."/>
            <person name="Anthouard V."/>
            <person name="Jubin C."/>
            <person name="Castelli V."/>
            <person name="Katinka M."/>
            <person name="Vacherie B."/>
            <person name="Biemont C."/>
            <person name="Skalli Z."/>
            <person name="Cattolico L."/>
            <person name="Poulain J."/>
            <person name="De Berardinis V."/>
            <person name="Cruaud C."/>
            <person name="Duprat S."/>
            <person name="Brottier P."/>
            <person name="Coutanceau J.-P."/>
            <person name="Gouzy J."/>
            <person name="Parra G."/>
            <person name="Lardier G."/>
            <person name="Chapple C."/>
            <person name="McKernan K.J."/>
            <person name="McEwan P."/>
            <person name="Bosak S."/>
            <person name="Kellis M."/>
            <person name="Volff J.-N."/>
            <person name="Guigo R."/>
            <person name="Zody M.C."/>
            <person name="Mesirov J."/>
            <person name="Lindblad-Toh K."/>
            <person name="Birren B."/>
            <person name="Nusbaum C."/>
            <person name="Kahn D."/>
            <person name="Robinson-Rechavi M."/>
            <person name="Laudet V."/>
            <person name="Schachter V."/>
            <person name="Quetier F."/>
            <person name="Saurin W."/>
            <person name="Scarpelli C."/>
            <person name="Wincker P."/>
            <person name="Lander E.S."/>
            <person name="Weissenbach J."/>
            <person name="Roest Crollius H."/>
        </authorList>
    </citation>
    <scope>NUCLEOTIDE SEQUENCE [LARGE SCALE GENOMIC DNA]</scope>
</reference>
<dbReference type="GO" id="GO:0005524">
    <property type="term" value="F:ATP binding"/>
    <property type="evidence" value="ECO:0007669"/>
    <property type="project" value="UniProtKB-UniRule"/>
</dbReference>
<feature type="binding site" evidence="17">
    <location>
        <position position="38"/>
    </location>
    <ligand>
        <name>ATP</name>
        <dbReference type="ChEBI" id="CHEBI:30616"/>
    </ligand>
</feature>
<dbReference type="InterPro" id="IPR017441">
    <property type="entry name" value="Protein_kinase_ATP_BS"/>
</dbReference>
<evidence type="ECO:0000256" key="13">
    <source>
        <dbReference type="ARBA" id="ARBA00030691"/>
    </source>
</evidence>
<keyword evidence="8" id="KW-0227">DNA damage</keyword>
<dbReference type="PROSITE" id="PS00108">
    <property type="entry name" value="PROTEIN_KINASE_ST"/>
    <property type="match status" value="1"/>
</dbReference>
<reference evidence="19" key="2">
    <citation type="submission" date="2004-02" db="EMBL/GenBank/DDBJ databases">
        <authorList>
            <consortium name="Genoscope"/>
            <consortium name="Whitehead Institute Centre for Genome Research"/>
        </authorList>
    </citation>
    <scope>NUCLEOTIDE SEQUENCE</scope>
</reference>
<evidence type="ECO:0000256" key="15">
    <source>
        <dbReference type="ARBA" id="ARBA00047899"/>
    </source>
</evidence>
<proteinExistence type="inferred from homology"/>
<evidence type="ECO:0000256" key="7">
    <source>
        <dbReference type="ARBA" id="ARBA00022741"/>
    </source>
</evidence>
<dbReference type="AlphaFoldDB" id="Q4SFS9"/>
<evidence type="ECO:0000256" key="11">
    <source>
        <dbReference type="ARBA" id="ARBA00023242"/>
    </source>
</evidence>
<dbReference type="GO" id="GO:0005737">
    <property type="term" value="C:cytoplasm"/>
    <property type="evidence" value="ECO:0007669"/>
    <property type="project" value="TreeGrafter"/>
</dbReference>
<feature type="non-terminal residue" evidence="19">
    <location>
        <position position="540"/>
    </location>
</feature>
<dbReference type="SUPFAM" id="SSF56112">
    <property type="entry name" value="Protein kinase-like (PK-like)"/>
    <property type="match status" value="1"/>
</dbReference>
<dbReference type="InterPro" id="IPR011009">
    <property type="entry name" value="Kinase-like_dom_sf"/>
</dbReference>
<evidence type="ECO:0000256" key="4">
    <source>
        <dbReference type="ARBA" id="ARBA00022045"/>
    </source>
</evidence>
<dbReference type="GO" id="GO:0000077">
    <property type="term" value="P:DNA damage checkpoint signaling"/>
    <property type="evidence" value="ECO:0007669"/>
    <property type="project" value="InterPro"/>
</dbReference>
<keyword evidence="9" id="KW-0418">Kinase</keyword>
<dbReference type="InterPro" id="IPR034670">
    <property type="entry name" value="Chk1_catalytic_dom"/>
</dbReference>
<keyword evidence="6" id="KW-0808">Transferase</keyword>
<gene>
    <name evidence="19" type="ORF">GSTENG00018969001</name>
</gene>
<dbReference type="SMART" id="SM00220">
    <property type="entry name" value="S_TKc"/>
    <property type="match status" value="1"/>
</dbReference>
<name>Q4SFS9_TETNG</name>
<dbReference type="PROSITE" id="PS00107">
    <property type="entry name" value="PROTEIN_KINASE_ATP"/>
    <property type="match status" value="1"/>
</dbReference>
<dbReference type="KEGG" id="tng:GSTEN00018969G001"/>
<sequence>MAVPFVQDWDLVQTLGEGAYGEVRLLVNRHTEEAVAVKVIDTSQAKDCAENVKKEVCVHKMLSHANIVRFFGHRKEGSTMYLFLEYCSGGELFDRIEPDVGMPEKDAHRFFLQLISAVVVALLQEYLHNIGITHRDIKPENILLDEKDNLKLTDFGLATMFRFKGRERRLNRLCGTLPYVAPELLSPEDYKAQPADVWACGIVLTAMLAGELPWDQPTESCQEYSDWLQKKTYQPPWKKIEPAPLSLLSKILVASPKVRITVADLQKDRWYSQGNRSRAQETRSFAQMRDPYPATGQSIYYQWSHQQQHSVLSPLSSFSDDRMQFSSSQPDFAASVWEAVLVTGPTEDKVSFSQPIKPEHMLLGSQLLGTPGASQVSSGFHPNIYLASDHLVETHTHTHTQKYCVICTQTPLQRLVRRLTRFFTTVNADASLSALKSACDCLALNYKLACTKLVHLSPGKVNRDKIIHVNPELSISDLQVTVSTLDKRNNKLIFKVHLLEMDQRVLLDFRLSKGDGLEFKRLFIKIKQKLGDIISNQKIT</sequence>
<evidence type="ECO:0000313" key="19">
    <source>
        <dbReference type="EMBL" id="CAG00503.1"/>
    </source>
</evidence>
<evidence type="ECO:0000256" key="8">
    <source>
        <dbReference type="ARBA" id="ARBA00022763"/>
    </source>
</evidence>
<dbReference type="PROSITE" id="PS50011">
    <property type="entry name" value="PROTEIN_KINASE_DOM"/>
    <property type="match status" value="1"/>
</dbReference>
<keyword evidence="10 17" id="KW-0067">ATP-binding</keyword>
<evidence type="ECO:0000256" key="3">
    <source>
        <dbReference type="ARBA" id="ARBA00012513"/>
    </source>
</evidence>
<dbReference type="OrthoDB" id="539158at2759"/>
<evidence type="ECO:0000256" key="12">
    <source>
        <dbReference type="ARBA" id="ARBA00023306"/>
    </source>
</evidence>
<keyword evidence="12" id="KW-0131">Cell cycle</keyword>
<evidence type="ECO:0000256" key="16">
    <source>
        <dbReference type="ARBA" id="ARBA00048679"/>
    </source>
</evidence>
<evidence type="ECO:0000256" key="5">
    <source>
        <dbReference type="ARBA" id="ARBA00022527"/>
    </source>
</evidence>
<organism evidence="19">
    <name type="scientific">Tetraodon nigroviridis</name>
    <name type="common">Spotted green pufferfish</name>
    <name type="synonym">Chelonodon nigroviridis</name>
    <dbReference type="NCBI Taxonomy" id="99883"/>
    <lineage>
        <taxon>Eukaryota</taxon>
        <taxon>Metazoa</taxon>
        <taxon>Chordata</taxon>
        <taxon>Craniata</taxon>
        <taxon>Vertebrata</taxon>
        <taxon>Euteleostomi</taxon>
        <taxon>Actinopterygii</taxon>
        <taxon>Neopterygii</taxon>
        <taxon>Teleostei</taxon>
        <taxon>Neoteleostei</taxon>
        <taxon>Acanthomorphata</taxon>
        <taxon>Eupercaria</taxon>
        <taxon>Tetraodontiformes</taxon>
        <taxon>Tetradontoidea</taxon>
        <taxon>Tetraodontidae</taxon>
        <taxon>Tetraodon</taxon>
    </lineage>
</organism>